<accession>A0A815EAP8</accession>
<evidence type="ECO:0000313" key="1">
    <source>
        <dbReference type="EMBL" id="CAF1307881.1"/>
    </source>
</evidence>
<reference evidence="1" key="1">
    <citation type="submission" date="2021-02" db="EMBL/GenBank/DDBJ databases">
        <authorList>
            <person name="Nowell W R."/>
        </authorList>
    </citation>
    <scope>NUCLEOTIDE SEQUENCE</scope>
</reference>
<evidence type="ECO:0000313" key="2">
    <source>
        <dbReference type="EMBL" id="CAF3963374.1"/>
    </source>
</evidence>
<name>A0A815EAP8_9BILA</name>
<gene>
    <name evidence="1" type="ORF">IZO911_LOCUS34432</name>
    <name evidence="2" type="ORF">KXQ929_LOCUS26331</name>
</gene>
<dbReference type="EMBL" id="CAJNOE010000680">
    <property type="protein sequence ID" value="CAF1307881.1"/>
    <property type="molecule type" value="Genomic_DNA"/>
</dbReference>
<sequence length="206" mass="23530">MFTCTFFMYTPIENDFILNSADVVLLPSMITTTTTLLPSSISNNQENNSSSSGNEIASFLSNLRNETYRKAIFEKLTECRRTKQNEINIRQEEIQAIDDMLRFINEYHIKYSNNQLTSDEMKNPNTEDITLNMFNTNSDLTVFDNPIANTADQYCLQIDSGHDMPMDLLSSLFSSSATNFFSDLLTTNDPIQDIEYLRSTTNPTDD</sequence>
<protein>
    <submittedName>
        <fullName evidence="1">Uncharacterized protein</fullName>
    </submittedName>
</protein>
<dbReference type="Proteomes" id="UP000663860">
    <property type="component" value="Unassembled WGS sequence"/>
</dbReference>
<comment type="caution">
    <text evidence="1">The sequence shown here is derived from an EMBL/GenBank/DDBJ whole genome shotgun (WGS) entry which is preliminary data.</text>
</comment>
<evidence type="ECO:0000313" key="3">
    <source>
        <dbReference type="Proteomes" id="UP000663860"/>
    </source>
</evidence>
<dbReference type="EMBL" id="CAJOBB010002375">
    <property type="protein sequence ID" value="CAF3963374.1"/>
    <property type="molecule type" value="Genomic_DNA"/>
</dbReference>
<proteinExistence type="predicted"/>
<organism evidence="1 3">
    <name type="scientific">Adineta steineri</name>
    <dbReference type="NCBI Taxonomy" id="433720"/>
    <lineage>
        <taxon>Eukaryota</taxon>
        <taxon>Metazoa</taxon>
        <taxon>Spiralia</taxon>
        <taxon>Gnathifera</taxon>
        <taxon>Rotifera</taxon>
        <taxon>Eurotatoria</taxon>
        <taxon>Bdelloidea</taxon>
        <taxon>Adinetida</taxon>
        <taxon>Adinetidae</taxon>
        <taxon>Adineta</taxon>
    </lineage>
</organism>
<dbReference type="Proteomes" id="UP000663868">
    <property type="component" value="Unassembled WGS sequence"/>
</dbReference>
<dbReference type="AlphaFoldDB" id="A0A815EAP8"/>